<dbReference type="PANTHER" id="PTHR16504:SF4">
    <property type="entry name" value="5'(3')-DEOXYRIBONUCLEOTIDASE"/>
    <property type="match status" value="1"/>
</dbReference>
<evidence type="ECO:0000313" key="3">
    <source>
        <dbReference type="EMBL" id="GGW42883.1"/>
    </source>
</evidence>
<dbReference type="InterPro" id="IPR010708">
    <property type="entry name" value="5'(3')-deoxyribonucleotidase"/>
</dbReference>
<accession>A0A918MNX7</accession>
<reference evidence="3" key="2">
    <citation type="submission" date="2020-09" db="EMBL/GenBank/DDBJ databases">
        <authorList>
            <person name="Sun Q."/>
            <person name="Kim S."/>
        </authorList>
    </citation>
    <scope>NUCLEOTIDE SEQUENCE</scope>
    <source>
        <strain evidence="3">KCTC 12113</strain>
    </source>
</reference>
<keyword evidence="4" id="KW-1185">Reference proteome</keyword>
<organism evidence="3 4">
    <name type="scientific">Arenibacter certesii</name>
    <dbReference type="NCBI Taxonomy" id="228955"/>
    <lineage>
        <taxon>Bacteria</taxon>
        <taxon>Pseudomonadati</taxon>
        <taxon>Bacteroidota</taxon>
        <taxon>Flavobacteriia</taxon>
        <taxon>Flavobacteriales</taxon>
        <taxon>Flavobacteriaceae</taxon>
        <taxon>Arenibacter</taxon>
    </lineage>
</organism>
<dbReference type="SFLD" id="SFLDS00003">
    <property type="entry name" value="Haloacid_Dehalogenase"/>
    <property type="match status" value="1"/>
</dbReference>
<gene>
    <name evidence="3" type="ORF">GCM10007383_29300</name>
</gene>
<dbReference type="Proteomes" id="UP000634668">
    <property type="component" value="Unassembled WGS sequence"/>
</dbReference>
<proteinExistence type="inferred from homology"/>
<dbReference type="GO" id="GO:0008253">
    <property type="term" value="F:5'-nucleotidase activity"/>
    <property type="evidence" value="ECO:0007669"/>
    <property type="project" value="InterPro"/>
</dbReference>
<evidence type="ECO:0000256" key="2">
    <source>
        <dbReference type="PIRSR" id="PIRSR610708-1"/>
    </source>
</evidence>
<dbReference type="AlphaFoldDB" id="A0A918MNX7"/>
<name>A0A918MNX7_9FLAO</name>
<dbReference type="PANTHER" id="PTHR16504">
    <property type="entry name" value="5'(3')-DEOXYRIBONUCLEOTIDASE"/>
    <property type="match status" value="1"/>
</dbReference>
<comment type="similarity">
    <text evidence="1">Belongs to the 5'(3')-deoxyribonucleotidase family.</text>
</comment>
<feature type="active site" description="Proton donor" evidence="2">
    <location>
        <position position="9"/>
    </location>
</feature>
<dbReference type="SFLD" id="SFLDG01126">
    <property type="entry name" value="C1.2:_Nucleotidase_Like"/>
    <property type="match status" value="1"/>
</dbReference>
<dbReference type="EMBL" id="BMWP01000023">
    <property type="protein sequence ID" value="GGW42883.1"/>
    <property type="molecule type" value="Genomic_DNA"/>
</dbReference>
<dbReference type="SFLD" id="SFLDG01146">
    <property type="entry name" value="C1.2.2"/>
    <property type="match status" value="1"/>
</dbReference>
<comment type="caution">
    <text evidence="3">The sequence shown here is derived from an EMBL/GenBank/DDBJ whole genome shotgun (WGS) entry which is preliminary data.</text>
</comment>
<feature type="active site" description="Nucleophile" evidence="2">
    <location>
        <position position="7"/>
    </location>
</feature>
<dbReference type="Gene3D" id="1.10.40.40">
    <property type="entry name" value="Deoxyribonucleotidase, domain 2"/>
    <property type="match status" value="1"/>
</dbReference>
<evidence type="ECO:0000256" key="1">
    <source>
        <dbReference type="ARBA" id="ARBA00009589"/>
    </source>
</evidence>
<reference evidence="3" key="1">
    <citation type="journal article" date="2014" name="Int. J. Syst. Evol. Microbiol.">
        <title>Complete genome sequence of Corynebacterium casei LMG S-19264T (=DSM 44701T), isolated from a smear-ripened cheese.</title>
        <authorList>
            <consortium name="US DOE Joint Genome Institute (JGI-PGF)"/>
            <person name="Walter F."/>
            <person name="Albersmeier A."/>
            <person name="Kalinowski J."/>
            <person name="Ruckert C."/>
        </authorList>
    </citation>
    <scope>NUCLEOTIDE SEQUENCE</scope>
    <source>
        <strain evidence="3">KCTC 12113</strain>
    </source>
</reference>
<dbReference type="SUPFAM" id="SSF56784">
    <property type="entry name" value="HAD-like"/>
    <property type="match status" value="1"/>
</dbReference>
<dbReference type="InterPro" id="IPR036412">
    <property type="entry name" value="HAD-like_sf"/>
</dbReference>
<protein>
    <submittedName>
        <fullName evidence="3">5'(3')-deoxyribonucleotidase</fullName>
    </submittedName>
</protein>
<dbReference type="Gene3D" id="3.40.50.1000">
    <property type="entry name" value="HAD superfamily/HAD-like"/>
    <property type="match status" value="1"/>
</dbReference>
<sequence length="174" mass="20663">MKTLFVDMDEVFADTYNAHIELYNKKYNEHLHVNDCIGREVWQSVPEDRRHIVKNHARTDGFFRGLKPIKDSQKVMKLLSEKYDLYVASAAMEFPNSLREKSDWLDEYFPFIHWKNRILCGHKHILKGDILIDDRSYNLESFNGRKILFSSPHNMHTTGFERADNWMEVADLLL</sequence>
<evidence type="ECO:0000313" key="4">
    <source>
        <dbReference type="Proteomes" id="UP000634668"/>
    </source>
</evidence>
<dbReference type="Pfam" id="PF06941">
    <property type="entry name" value="NT5C"/>
    <property type="match status" value="1"/>
</dbReference>
<dbReference type="GO" id="GO:0009223">
    <property type="term" value="P:pyrimidine deoxyribonucleotide catabolic process"/>
    <property type="evidence" value="ECO:0007669"/>
    <property type="project" value="TreeGrafter"/>
</dbReference>
<dbReference type="RefSeq" id="WP_026815287.1">
    <property type="nucleotide sequence ID" value="NZ_BMWP01000023.1"/>
</dbReference>
<dbReference type="InterPro" id="IPR023214">
    <property type="entry name" value="HAD_sf"/>
</dbReference>